<dbReference type="InterPro" id="IPR037696">
    <property type="entry name" value="CCDC77"/>
</dbReference>
<protein>
    <submittedName>
        <fullName evidence="3">Coiled-coil domain-containing protein 77</fullName>
    </submittedName>
</protein>
<feature type="compositionally biased region" description="Low complexity" evidence="2">
    <location>
        <begin position="1"/>
        <end position="24"/>
    </location>
</feature>
<dbReference type="Proteomes" id="UP001174909">
    <property type="component" value="Unassembled WGS sequence"/>
</dbReference>
<name>A0AA35ST82_GEOBA</name>
<comment type="caution">
    <text evidence="3">The sequence shown here is derived from an EMBL/GenBank/DDBJ whole genome shotgun (WGS) entry which is preliminary data.</text>
</comment>
<dbReference type="AlphaFoldDB" id="A0AA35ST82"/>
<reference evidence="3" key="1">
    <citation type="submission" date="2023-03" db="EMBL/GenBank/DDBJ databases">
        <authorList>
            <person name="Steffen K."/>
            <person name="Cardenas P."/>
        </authorList>
    </citation>
    <scope>NUCLEOTIDE SEQUENCE</scope>
</reference>
<feature type="region of interest" description="Disordered" evidence="2">
    <location>
        <begin position="1"/>
        <end position="31"/>
    </location>
</feature>
<feature type="coiled-coil region" evidence="1">
    <location>
        <begin position="210"/>
        <end position="266"/>
    </location>
</feature>
<keyword evidence="1" id="KW-0175">Coiled coil</keyword>
<dbReference type="PANTHER" id="PTHR22091">
    <property type="entry name" value="COILED-COIL DOMAIN-CONTAINING PROTEIN 77"/>
    <property type="match status" value="1"/>
</dbReference>
<feature type="coiled-coil region" evidence="1">
    <location>
        <begin position="42"/>
        <end position="93"/>
    </location>
</feature>
<sequence>MASNISSSTHSEGSSSNEDSLLDGVPPLNERLGQLRPSRELLEYYRQKIAEYDGEYEKLLKKLEKYKCTYEHVHKSEWEIRQREEEIAELQKALSDMQVFLFQEREHVLRLYAENDRLKIKELEDRKRIQHLLSLSRQPVVEGETTYFFKDKSAPRVVIQEHRRNKKSCSTSEPTSEKIGRGPGGHKISVKPQTDCSRKENEECCTHEDHETLLLTVESLKAQLEEQTRLCKEQVDSLLEDRRVRLEEYQALQERDTERIRLLDEQLHKTQRLLYESTKDYLDLKYTSRAAERQHMAERDRLLQRLDKVREDYDVSHGVDPVLGVSISKEPSRCRRNRVRNPGPPVKELQLQLEQAQQLGENYREQCIATEEELARVKDETEASRGLFKERTDKLTKRLNLMNARYEALEKRKGLEIEGYKNDVRLLRQRLKEVEKQLFKLTLSLTGDQDMQILTQVKRTAANSKKLVGDLQNLKAALYSLERDTRNVHNP</sequence>
<dbReference type="GO" id="GO:0005813">
    <property type="term" value="C:centrosome"/>
    <property type="evidence" value="ECO:0007669"/>
    <property type="project" value="TreeGrafter"/>
</dbReference>
<feature type="coiled-coil region" evidence="1">
    <location>
        <begin position="346"/>
        <end position="444"/>
    </location>
</feature>
<proteinExistence type="predicted"/>
<feature type="region of interest" description="Disordered" evidence="2">
    <location>
        <begin position="162"/>
        <end position="193"/>
    </location>
</feature>
<dbReference type="PANTHER" id="PTHR22091:SF1">
    <property type="entry name" value="COILED-COIL DOMAIN-CONTAINING PROTEIN 77"/>
    <property type="match status" value="1"/>
</dbReference>
<evidence type="ECO:0000256" key="1">
    <source>
        <dbReference type="SAM" id="Coils"/>
    </source>
</evidence>
<organism evidence="3 4">
    <name type="scientific">Geodia barretti</name>
    <name type="common">Barrett's horny sponge</name>
    <dbReference type="NCBI Taxonomy" id="519541"/>
    <lineage>
        <taxon>Eukaryota</taxon>
        <taxon>Metazoa</taxon>
        <taxon>Porifera</taxon>
        <taxon>Demospongiae</taxon>
        <taxon>Heteroscleromorpha</taxon>
        <taxon>Tetractinellida</taxon>
        <taxon>Astrophorina</taxon>
        <taxon>Geodiidae</taxon>
        <taxon>Geodia</taxon>
    </lineage>
</organism>
<gene>
    <name evidence="3" type="ORF">GBAR_LOCUS19609</name>
</gene>
<evidence type="ECO:0000256" key="2">
    <source>
        <dbReference type="SAM" id="MobiDB-lite"/>
    </source>
</evidence>
<evidence type="ECO:0000313" key="3">
    <source>
        <dbReference type="EMBL" id="CAI8034912.1"/>
    </source>
</evidence>
<evidence type="ECO:0000313" key="4">
    <source>
        <dbReference type="Proteomes" id="UP001174909"/>
    </source>
</evidence>
<keyword evidence="4" id="KW-1185">Reference proteome</keyword>
<dbReference type="EMBL" id="CASHTH010002758">
    <property type="protein sequence ID" value="CAI8034912.1"/>
    <property type="molecule type" value="Genomic_DNA"/>
</dbReference>
<accession>A0AA35ST82</accession>